<reference evidence="9" key="1">
    <citation type="submission" date="2025-08" db="UniProtKB">
        <authorList>
            <consortium name="RefSeq"/>
        </authorList>
    </citation>
    <scope>IDENTIFICATION</scope>
</reference>
<accession>A0AAJ6QX85</accession>
<evidence type="ECO:0000259" key="7">
    <source>
        <dbReference type="SMART" id="SM00739"/>
    </source>
</evidence>
<dbReference type="KEGG" id="goe:100905297"/>
<protein>
    <recommendedName>
        <fullName evidence="4">Large ribosomal subunit protein uL24m</fullName>
    </recommendedName>
    <alternativeName>
        <fullName evidence="5">39S ribosomal protein L24, mitochondrial</fullName>
    </alternativeName>
</protein>
<evidence type="ECO:0000256" key="3">
    <source>
        <dbReference type="ARBA" id="ARBA00023274"/>
    </source>
</evidence>
<dbReference type="GeneID" id="100905297"/>
<keyword evidence="8" id="KW-1185">Reference proteome</keyword>
<organism evidence="8 9">
    <name type="scientific">Galendromus occidentalis</name>
    <name type="common">western predatory mite</name>
    <dbReference type="NCBI Taxonomy" id="34638"/>
    <lineage>
        <taxon>Eukaryota</taxon>
        <taxon>Metazoa</taxon>
        <taxon>Ecdysozoa</taxon>
        <taxon>Arthropoda</taxon>
        <taxon>Chelicerata</taxon>
        <taxon>Arachnida</taxon>
        <taxon>Acari</taxon>
        <taxon>Parasitiformes</taxon>
        <taxon>Mesostigmata</taxon>
        <taxon>Gamasina</taxon>
        <taxon>Phytoseioidea</taxon>
        <taxon>Phytoseiidae</taxon>
        <taxon>Typhlodrominae</taxon>
        <taxon>Galendromus</taxon>
    </lineage>
</organism>
<dbReference type="Proteomes" id="UP000694867">
    <property type="component" value="Unplaced"/>
</dbReference>
<dbReference type="GO" id="GO:0003723">
    <property type="term" value="F:RNA binding"/>
    <property type="evidence" value="ECO:0007669"/>
    <property type="project" value="InterPro"/>
</dbReference>
<dbReference type="CTD" id="79590"/>
<dbReference type="SMART" id="SM00739">
    <property type="entry name" value="KOW"/>
    <property type="match status" value="1"/>
</dbReference>
<dbReference type="PROSITE" id="PS01108">
    <property type="entry name" value="RIBOSOMAL_L24"/>
    <property type="match status" value="1"/>
</dbReference>
<dbReference type="InterPro" id="IPR008991">
    <property type="entry name" value="Translation_prot_SH3-like_sf"/>
</dbReference>
<evidence type="ECO:0000256" key="1">
    <source>
        <dbReference type="ARBA" id="ARBA00010618"/>
    </source>
</evidence>
<gene>
    <name evidence="9" type="primary">LOC100905297</name>
</gene>
<proteinExistence type="inferred from homology"/>
<dbReference type="RefSeq" id="XP_003746870.1">
    <property type="nucleotide sequence ID" value="XM_003746822.1"/>
</dbReference>
<dbReference type="GO" id="GO:0003735">
    <property type="term" value="F:structural constituent of ribosome"/>
    <property type="evidence" value="ECO:0007669"/>
    <property type="project" value="InterPro"/>
</dbReference>
<evidence type="ECO:0000256" key="5">
    <source>
        <dbReference type="ARBA" id="ARBA00035357"/>
    </source>
</evidence>
<keyword evidence="2 6" id="KW-0689">Ribosomal protein</keyword>
<evidence type="ECO:0000313" key="8">
    <source>
        <dbReference type="Proteomes" id="UP000694867"/>
    </source>
</evidence>
<dbReference type="NCBIfam" id="TIGR01079">
    <property type="entry name" value="rplX_bact"/>
    <property type="match status" value="1"/>
</dbReference>
<dbReference type="InterPro" id="IPR014722">
    <property type="entry name" value="Rib_uL2_dom2"/>
</dbReference>
<dbReference type="GO" id="GO:1990904">
    <property type="term" value="C:ribonucleoprotein complex"/>
    <property type="evidence" value="ECO:0007669"/>
    <property type="project" value="UniProtKB-KW"/>
</dbReference>
<dbReference type="Pfam" id="PF00467">
    <property type="entry name" value="KOW"/>
    <property type="match status" value="1"/>
</dbReference>
<dbReference type="GO" id="GO:0005840">
    <property type="term" value="C:ribosome"/>
    <property type="evidence" value="ECO:0007669"/>
    <property type="project" value="UniProtKB-KW"/>
</dbReference>
<dbReference type="InterPro" id="IPR057264">
    <property type="entry name" value="Ribosomal_uL24_C"/>
</dbReference>
<evidence type="ECO:0000256" key="2">
    <source>
        <dbReference type="ARBA" id="ARBA00022980"/>
    </source>
</evidence>
<comment type="similarity">
    <text evidence="1 6">Belongs to the universal ribosomal protein uL24 family.</text>
</comment>
<evidence type="ECO:0000256" key="6">
    <source>
        <dbReference type="RuleBase" id="RU003477"/>
    </source>
</evidence>
<evidence type="ECO:0000313" key="9">
    <source>
        <dbReference type="RefSeq" id="XP_003746870.1"/>
    </source>
</evidence>
<feature type="domain" description="KOW" evidence="7">
    <location>
        <begin position="87"/>
        <end position="114"/>
    </location>
</feature>
<dbReference type="InterPro" id="IPR003256">
    <property type="entry name" value="Ribosomal_uL24"/>
</dbReference>
<dbReference type="AlphaFoldDB" id="A0AAJ6QX85"/>
<dbReference type="InterPro" id="IPR005824">
    <property type="entry name" value="KOW"/>
</dbReference>
<sequence>MRLTRVLFATPKLPKSWSNFPERYIKRSMEEIEYKTPVGRQYRRAVIKRPDSDFVYGLDRPWTDGFKKFNEPGKLNRPQIIEPVPELFFKGDRVQILVGKDKGKQGIVNYIVKERNWVCVSGLNCKHEISKNFEGKKIVQVIEQPLVMFEQVALVDPTDERACKAQWRYTENNERVRISLRSGREIPIPLTAEETYDYKTRNTYKNQPKDTSAADLVKITFLPKLATFEMDIMEEHGIKDDRIPAEFYWY</sequence>
<dbReference type="Pfam" id="PF17136">
    <property type="entry name" value="ribosomal_L24"/>
    <property type="match status" value="1"/>
</dbReference>
<dbReference type="GO" id="GO:0006412">
    <property type="term" value="P:translation"/>
    <property type="evidence" value="ECO:0007669"/>
    <property type="project" value="InterPro"/>
</dbReference>
<dbReference type="InterPro" id="IPR005825">
    <property type="entry name" value="Ribosomal_uL24_CS"/>
</dbReference>
<evidence type="ECO:0000256" key="4">
    <source>
        <dbReference type="ARBA" id="ARBA00035283"/>
    </source>
</evidence>
<dbReference type="CDD" id="cd06089">
    <property type="entry name" value="KOW_RPL26"/>
    <property type="match status" value="1"/>
</dbReference>
<dbReference type="SUPFAM" id="SSF50104">
    <property type="entry name" value="Translation proteins SH3-like domain"/>
    <property type="match status" value="1"/>
</dbReference>
<dbReference type="InterPro" id="IPR041988">
    <property type="entry name" value="Ribosomal_uL24_KOW"/>
</dbReference>
<dbReference type="Gene3D" id="2.30.30.30">
    <property type="match status" value="1"/>
</dbReference>
<keyword evidence="3 6" id="KW-0687">Ribonucleoprotein</keyword>
<name>A0AAJ6QX85_9ACAR</name>
<dbReference type="PANTHER" id="PTHR12903">
    <property type="entry name" value="MITOCHONDRIAL RIBOSOMAL PROTEIN L24"/>
    <property type="match status" value="1"/>
</dbReference>